<reference evidence="3" key="1">
    <citation type="journal article" date="2006" name="PLoS Biol.">
        <title>Macronuclear genome sequence of the ciliate Tetrahymena thermophila, a model eukaryote.</title>
        <authorList>
            <person name="Eisen J.A."/>
            <person name="Coyne R.S."/>
            <person name="Wu M."/>
            <person name="Wu D."/>
            <person name="Thiagarajan M."/>
            <person name="Wortman J.R."/>
            <person name="Badger J.H."/>
            <person name="Ren Q."/>
            <person name="Amedeo P."/>
            <person name="Jones K.M."/>
            <person name="Tallon L.J."/>
            <person name="Delcher A.L."/>
            <person name="Salzberg S.L."/>
            <person name="Silva J.C."/>
            <person name="Haas B.J."/>
            <person name="Majoros W.H."/>
            <person name="Farzad M."/>
            <person name="Carlton J.M."/>
            <person name="Smith R.K. Jr."/>
            <person name="Garg J."/>
            <person name="Pearlman R.E."/>
            <person name="Karrer K.M."/>
            <person name="Sun L."/>
            <person name="Manning G."/>
            <person name="Elde N.C."/>
            <person name="Turkewitz A.P."/>
            <person name="Asai D.J."/>
            <person name="Wilkes D.E."/>
            <person name="Wang Y."/>
            <person name="Cai H."/>
            <person name="Collins K."/>
            <person name="Stewart B.A."/>
            <person name="Lee S.R."/>
            <person name="Wilamowska K."/>
            <person name="Weinberg Z."/>
            <person name="Ruzzo W.L."/>
            <person name="Wloga D."/>
            <person name="Gaertig J."/>
            <person name="Frankel J."/>
            <person name="Tsao C.-C."/>
            <person name="Gorovsky M.A."/>
            <person name="Keeling P.J."/>
            <person name="Waller R.F."/>
            <person name="Patron N.J."/>
            <person name="Cherry J.M."/>
            <person name="Stover N.A."/>
            <person name="Krieger C.J."/>
            <person name="del Toro C."/>
            <person name="Ryder H.F."/>
            <person name="Williamson S.C."/>
            <person name="Barbeau R.A."/>
            <person name="Hamilton E.P."/>
            <person name="Orias E."/>
        </authorList>
    </citation>
    <scope>NUCLEOTIDE SEQUENCE [LARGE SCALE GENOMIC DNA]</scope>
    <source>
        <strain evidence="3">SB210</strain>
    </source>
</reference>
<dbReference type="RefSeq" id="XP_001032169.2">
    <property type="nucleotide sequence ID" value="XM_001032169.2"/>
</dbReference>
<keyword evidence="3" id="KW-1185">Reference proteome</keyword>
<dbReference type="PANTHER" id="PTHR31354:SF2">
    <property type="entry name" value="OS01G0793500 PROTEIN"/>
    <property type="match status" value="1"/>
</dbReference>
<dbReference type="InterPro" id="IPR038765">
    <property type="entry name" value="Papain-like_cys_pep_sf"/>
</dbReference>
<dbReference type="InParanoid" id="Q22H18"/>
<evidence type="ECO:0008006" key="4">
    <source>
        <dbReference type="Google" id="ProtNLM"/>
    </source>
</evidence>
<dbReference type="EMBL" id="GG662502">
    <property type="protein sequence ID" value="EAR84506.2"/>
    <property type="molecule type" value="Genomic_DNA"/>
</dbReference>
<keyword evidence="1" id="KW-0732">Signal</keyword>
<gene>
    <name evidence="2" type="ORF">TTHERM_00655340</name>
</gene>
<dbReference type="KEGG" id="tet:TTHERM_00655340"/>
<dbReference type="eggNOG" id="ENOG502QPWP">
    <property type="taxonomic scope" value="Eukaryota"/>
</dbReference>
<feature type="signal peptide" evidence="1">
    <location>
        <begin position="1"/>
        <end position="16"/>
    </location>
</feature>
<dbReference type="OrthoDB" id="1847654at2759"/>
<dbReference type="STRING" id="312017.Q22H18"/>
<organism evidence="2 3">
    <name type="scientific">Tetrahymena thermophila (strain SB210)</name>
    <dbReference type="NCBI Taxonomy" id="312017"/>
    <lineage>
        <taxon>Eukaryota</taxon>
        <taxon>Sar</taxon>
        <taxon>Alveolata</taxon>
        <taxon>Ciliophora</taxon>
        <taxon>Intramacronucleata</taxon>
        <taxon>Oligohymenophorea</taxon>
        <taxon>Hymenostomatida</taxon>
        <taxon>Tetrahymenina</taxon>
        <taxon>Tetrahymenidae</taxon>
        <taxon>Tetrahymena</taxon>
    </lineage>
</organism>
<evidence type="ECO:0000313" key="2">
    <source>
        <dbReference type="EMBL" id="EAR84506.2"/>
    </source>
</evidence>
<dbReference type="AlphaFoldDB" id="Q22H18"/>
<proteinExistence type="predicted"/>
<name>Q22H18_TETTS</name>
<dbReference type="SUPFAM" id="SSF54001">
    <property type="entry name" value="Cysteine proteinases"/>
    <property type="match status" value="1"/>
</dbReference>
<dbReference type="GeneID" id="7832776"/>
<protein>
    <recommendedName>
        <fullName evidence="4">NlpC/P60 family protein</fullName>
    </recommendedName>
</protein>
<dbReference type="HOGENOM" id="CLU_493887_0_0_1"/>
<dbReference type="PANTHER" id="PTHR31354">
    <property type="entry name" value="OS01G0793500 PROTEIN"/>
    <property type="match status" value="1"/>
</dbReference>
<dbReference type="Proteomes" id="UP000009168">
    <property type="component" value="Unassembled WGS sequence"/>
</dbReference>
<dbReference type="Gene3D" id="3.90.1720.10">
    <property type="entry name" value="endopeptidase domain like (from Nostoc punctiforme)"/>
    <property type="match status" value="1"/>
</dbReference>
<accession>Q22H18</accession>
<evidence type="ECO:0000313" key="3">
    <source>
        <dbReference type="Proteomes" id="UP000009168"/>
    </source>
</evidence>
<sequence length="570" mass="64780">MRKVLIALAIITFCSALNLQNVLTKLGYQEETNYFGFKVLTKEFEDFVDTVLIDGFKTVFEDPSLYATFMKTISSFTLEDKKGAFIQCSKGSKPGFFKFLADQDGVVGPNGSETIVLTPKEGDCFDQVTVQYTKINDQSVELIFTSGNRRNDTADNCKESYVIGSTMNYYSLALGKPNKSHKWTLKNLKPQNIKSIEEFGLRVFKTCDKFSNILPDVLLSLGLSLGGLGLNPDIPFFGSKPSWWMEVLNPLFIQQATGYLWLRREDKYVDLDETEVHPGDLIIATRMDGLDQLIQWGTGSRSGHSVTLLEIDGELRTVESQDSTYWPKHGIQRNTWKDWKQWAKNAGFNVAVLPLSEENRKKFNNTAAVEYFLNLEGTPYGYSTFLYGWVDTENKSLPAILDVNFVYSALTLVEKFYPSIPKSIINEGLNHRLGTQDLNLVQLYEVMYQKNLTIAEVFAIPEQDSWLYSYGHSLVCSAFVAGVWRAGGLFGDLQINVSEFTPRDVYQMKFFDKNFKKPEKCHKDGLPYCQIMGKFVMDVITDGYNSITPYEHMNEHCPSQPPFYLRTQGC</sequence>
<evidence type="ECO:0000256" key="1">
    <source>
        <dbReference type="SAM" id="SignalP"/>
    </source>
</evidence>
<feature type="chain" id="PRO_5004200982" description="NlpC/P60 family protein" evidence="1">
    <location>
        <begin position="17"/>
        <end position="570"/>
    </location>
</feature>